<feature type="region of interest" description="Disordered" evidence="1">
    <location>
        <begin position="1"/>
        <end position="43"/>
    </location>
</feature>
<accession>A0A225WE77</accession>
<dbReference type="GO" id="GO:0016301">
    <property type="term" value="F:kinase activity"/>
    <property type="evidence" value="ECO:0007669"/>
    <property type="project" value="UniProtKB-KW"/>
</dbReference>
<evidence type="ECO:0000313" key="3">
    <source>
        <dbReference type="Proteomes" id="UP000198211"/>
    </source>
</evidence>
<keyword evidence="2" id="KW-0418">Kinase</keyword>
<gene>
    <name evidence="2" type="ORF">PHMEG_00010225</name>
</gene>
<dbReference type="STRING" id="4795.A0A225WE77"/>
<evidence type="ECO:0000256" key="1">
    <source>
        <dbReference type="SAM" id="MobiDB-lite"/>
    </source>
</evidence>
<name>A0A225WE77_9STRA</name>
<keyword evidence="2" id="KW-0808">Transferase</keyword>
<dbReference type="OrthoDB" id="122357at2759"/>
<feature type="compositionally biased region" description="Polar residues" evidence="1">
    <location>
        <begin position="28"/>
        <end position="39"/>
    </location>
</feature>
<sequence>MNADDDSDSNNSDIDDGDADDNEEDFSTTAAGQNSTSCRCDNVTPIQPLRRSARIAGLTMSAAKATLDEIIQASLNIKEGPASRHWPKWKEAIKAEIQALRDNDTFELVDPPPGANVIGSMIAFRVKQNENGSVERLKTRVCAQGFTQEFLKD</sequence>
<keyword evidence="2" id="KW-0675">Receptor</keyword>
<feature type="compositionally biased region" description="Acidic residues" evidence="1">
    <location>
        <begin position="1"/>
        <end position="26"/>
    </location>
</feature>
<proteinExistence type="predicted"/>
<keyword evidence="3" id="KW-1185">Reference proteome</keyword>
<dbReference type="AlphaFoldDB" id="A0A225WE77"/>
<comment type="caution">
    <text evidence="2">The sequence shown here is derived from an EMBL/GenBank/DDBJ whole genome shotgun (WGS) entry which is preliminary data.</text>
</comment>
<reference evidence="3" key="1">
    <citation type="submission" date="2017-03" db="EMBL/GenBank/DDBJ databases">
        <title>Phytopthora megakarya and P. palmivora, two closely related causual agents of cacao black pod achieved similar genome size and gene model numbers by different mechanisms.</title>
        <authorList>
            <person name="Ali S."/>
            <person name="Shao J."/>
            <person name="Larry D.J."/>
            <person name="Kronmiller B."/>
            <person name="Shen D."/>
            <person name="Strem M.D."/>
            <person name="Melnick R.L."/>
            <person name="Guiltinan M.J."/>
            <person name="Tyler B.M."/>
            <person name="Meinhardt L.W."/>
            <person name="Bailey B.A."/>
        </authorList>
    </citation>
    <scope>NUCLEOTIDE SEQUENCE [LARGE SCALE GENOMIC DNA]</scope>
    <source>
        <strain evidence="3">zdho120</strain>
    </source>
</reference>
<dbReference type="Proteomes" id="UP000198211">
    <property type="component" value="Unassembled WGS sequence"/>
</dbReference>
<protein>
    <submittedName>
        <fullName evidence="2">Cysteine-rich Receptor kinase</fullName>
    </submittedName>
</protein>
<dbReference type="EMBL" id="NBNE01001008">
    <property type="protein sequence ID" value="OWZ16036.1"/>
    <property type="molecule type" value="Genomic_DNA"/>
</dbReference>
<evidence type="ECO:0000313" key="2">
    <source>
        <dbReference type="EMBL" id="OWZ16036.1"/>
    </source>
</evidence>
<organism evidence="2 3">
    <name type="scientific">Phytophthora megakarya</name>
    <dbReference type="NCBI Taxonomy" id="4795"/>
    <lineage>
        <taxon>Eukaryota</taxon>
        <taxon>Sar</taxon>
        <taxon>Stramenopiles</taxon>
        <taxon>Oomycota</taxon>
        <taxon>Peronosporomycetes</taxon>
        <taxon>Peronosporales</taxon>
        <taxon>Peronosporaceae</taxon>
        <taxon>Phytophthora</taxon>
    </lineage>
</organism>